<protein>
    <submittedName>
        <fullName evidence="16">P-loop containing nucleoside triphosphate hydrolase protein</fullName>
    </submittedName>
</protein>
<evidence type="ECO:0000256" key="3">
    <source>
        <dbReference type="ARBA" id="ARBA00022448"/>
    </source>
</evidence>
<keyword evidence="7" id="KW-0067">ATP-binding</keyword>
<comment type="subcellular location">
    <subcellularLocation>
        <location evidence="1">Cell membrane</location>
        <topology evidence="1">Multi-pass membrane protein</topology>
    </subcellularLocation>
</comment>
<dbReference type="GO" id="GO:0005886">
    <property type="term" value="C:plasma membrane"/>
    <property type="evidence" value="ECO:0007669"/>
    <property type="project" value="UniProtKB-SubCell"/>
</dbReference>
<proteinExistence type="inferred from homology"/>
<evidence type="ECO:0000256" key="2">
    <source>
        <dbReference type="ARBA" id="ARBA00009726"/>
    </source>
</evidence>
<feature type="domain" description="ABC transporter" evidence="14">
    <location>
        <begin position="618"/>
        <end position="844"/>
    </location>
</feature>
<evidence type="ECO:0000256" key="9">
    <source>
        <dbReference type="ARBA" id="ARBA00023136"/>
    </source>
</evidence>
<dbReference type="GO" id="GO:0140359">
    <property type="term" value="F:ABC-type transporter activity"/>
    <property type="evidence" value="ECO:0007669"/>
    <property type="project" value="InterPro"/>
</dbReference>
<feature type="region of interest" description="Disordered" evidence="12">
    <location>
        <begin position="1213"/>
        <end position="1233"/>
    </location>
</feature>
<keyword evidence="17" id="KW-1185">Reference proteome</keyword>
<feature type="transmembrane region" description="Helical" evidence="13">
    <location>
        <begin position="71"/>
        <end position="89"/>
    </location>
</feature>
<dbReference type="Proteomes" id="UP001174934">
    <property type="component" value="Unassembled WGS sequence"/>
</dbReference>
<dbReference type="SUPFAM" id="SSF52540">
    <property type="entry name" value="P-loop containing nucleoside triphosphate hydrolases"/>
    <property type="match status" value="2"/>
</dbReference>
<dbReference type="InterPro" id="IPR044726">
    <property type="entry name" value="ABCC_6TM_D2"/>
</dbReference>
<keyword evidence="8 13" id="KW-1133">Transmembrane helix</keyword>
<keyword evidence="3" id="KW-0813">Transport</keyword>
<evidence type="ECO:0000256" key="10">
    <source>
        <dbReference type="ARBA" id="ARBA00023180"/>
    </source>
</evidence>
<evidence type="ECO:0000256" key="11">
    <source>
        <dbReference type="ARBA" id="ARBA00059074"/>
    </source>
</evidence>
<feature type="transmembrane region" description="Helical" evidence="13">
    <location>
        <begin position="131"/>
        <end position="153"/>
    </location>
</feature>
<feature type="transmembrane region" description="Helical" evidence="13">
    <location>
        <begin position="319"/>
        <end position="340"/>
    </location>
</feature>
<dbReference type="SMART" id="SM00382">
    <property type="entry name" value="AAA"/>
    <property type="match status" value="2"/>
</dbReference>
<feature type="transmembrane region" description="Helical" evidence="13">
    <location>
        <begin position="1032"/>
        <end position="1051"/>
    </location>
</feature>
<dbReference type="InterPro" id="IPR056227">
    <property type="entry name" value="TMD0_ABC"/>
</dbReference>
<dbReference type="Pfam" id="PF00005">
    <property type="entry name" value="ABC_tran"/>
    <property type="match status" value="2"/>
</dbReference>
<keyword evidence="9 13" id="KW-0472">Membrane</keyword>
<dbReference type="CDD" id="cd18580">
    <property type="entry name" value="ABC_6TM_ABCC_D2"/>
    <property type="match status" value="1"/>
</dbReference>
<feature type="transmembrane region" description="Helical" evidence="13">
    <location>
        <begin position="1141"/>
        <end position="1165"/>
    </location>
</feature>
<feature type="domain" description="ABC transmembrane type-1" evidence="15">
    <location>
        <begin position="286"/>
        <end position="562"/>
    </location>
</feature>
<feature type="domain" description="ABC transporter" evidence="14">
    <location>
        <begin position="1236"/>
        <end position="1475"/>
    </location>
</feature>
<dbReference type="FunFam" id="1.20.1560.10:FF:000066">
    <property type="entry name" value="ABC multidrug transporter (Eurofung)"/>
    <property type="match status" value="1"/>
</dbReference>
<name>A0AA39WZN1_9PEZI</name>
<feature type="transmembrane region" description="Helical" evidence="13">
    <location>
        <begin position="959"/>
        <end position="981"/>
    </location>
</feature>
<keyword evidence="4" id="KW-1003">Cell membrane</keyword>
<evidence type="ECO:0000256" key="1">
    <source>
        <dbReference type="ARBA" id="ARBA00004651"/>
    </source>
</evidence>
<gene>
    <name evidence="16" type="ORF">B0T17DRAFT_243984</name>
</gene>
<evidence type="ECO:0000256" key="8">
    <source>
        <dbReference type="ARBA" id="ARBA00022989"/>
    </source>
</evidence>
<evidence type="ECO:0000256" key="13">
    <source>
        <dbReference type="SAM" id="Phobius"/>
    </source>
</evidence>
<feature type="domain" description="ABC transmembrane type-1" evidence="15">
    <location>
        <begin position="922"/>
        <end position="1200"/>
    </location>
</feature>
<evidence type="ECO:0000256" key="12">
    <source>
        <dbReference type="SAM" id="MobiDB-lite"/>
    </source>
</evidence>
<dbReference type="PROSITE" id="PS00211">
    <property type="entry name" value="ABC_TRANSPORTER_1"/>
    <property type="match status" value="1"/>
</dbReference>
<feature type="transmembrane region" description="Helical" evidence="13">
    <location>
        <begin position="918"/>
        <end position="939"/>
    </location>
</feature>
<evidence type="ECO:0000259" key="15">
    <source>
        <dbReference type="PROSITE" id="PS50929"/>
    </source>
</evidence>
<comment type="caution">
    <text evidence="16">The sequence shown here is derived from an EMBL/GenBank/DDBJ whole genome shotgun (WGS) entry which is preliminary data.</text>
</comment>
<dbReference type="GO" id="GO:0016887">
    <property type="term" value="F:ATP hydrolysis activity"/>
    <property type="evidence" value="ECO:0007669"/>
    <property type="project" value="InterPro"/>
</dbReference>
<dbReference type="CDD" id="cd18579">
    <property type="entry name" value="ABC_6TM_ABCC_D1"/>
    <property type="match status" value="1"/>
</dbReference>
<keyword evidence="5 13" id="KW-0812">Transmembrane</keyword>
<dbReference type="Pfam" id="PF24357">
    <property type="entry name" value="TMD0_ABC"/>
    <property type="match status" value="1"/>
</dbReference>
<organism evidence="16 17">
    <name type="scientific">Bombardia bombarda</name>
    <dbReference type="NCBI Taxonomy" id="252184"/>
    <lineage>
        <taxon>Eukaryota</taxon>
        <taxon>Fungi</taxon>
        <taxon>Dikarya</taxon>
        <taxon>Ascomycota</taxon>
        <taxon>Pezizomycotina</taxon>
        <taxon>Sordariomycetes</taxon>
        <taxon>Sordariomycetidae</taxon>
        <taxon>Sordariales</taxon>
        <taxon>Lasiosphaeriaceae</taxon>
        <taxon>Bombardia</taxon>
    </lineage>
</organism>
<feature type="transmembrane region" description="Helical" evidence="13">
    <location>
        <begin position="1177"/>
        <end position="1198"/>
    </location>
</feature>
<dbReference type="EMBL" id="JAULSR010000003">
    <property type="protein sequence ID" value="KAK0624550.1"/>
    <property type="molecule type" value="Genomic_DNA"/>
</dbReference>
<evidence type="ECO:0000256" key="6">
    <source>
        <dbReference type="ARBA" id="ARBA00022741"/>
    </source>
</evidence>
<evidence type="ECO:0000313" key="17">
    <source>
        <dbReference type="Proteomes" id="UP001174934"/>
    </source>
</evidence>
<keyword evidence="6" id="KW-0547">Nucleotide-binding</keyword>
<dbReference type="PROSITE" id="PS50893">
    <property type="entry name" value="ABC_TRANSPORTER_2"/>
    <property type="match status" value="2"/>
</dbReference>
<accession>A0AA39WZN1</accession>
<dbReference type="PROSITE" id="PS50929">
    <property type="entry name" value="ABC_TM1F"/>
    <property type="match status" value="2"/>
</dbReference>
<dbReference type="PANTHER" id="PTHR24223:SF345">
    <property type="entry name" value="ABC MULTIDRUG TRANSPORTER (EUROFUNG)"/>
    <property type="match status" value="1"/>
</dbReference>
<dbReference type="FunFam" id="1.20.1560.10:FF:000055">
    <property type="entry name" value="ABC multidrug transporter (Eurofung)"/>
    <property type="match status" value="1"/>
</dbReference>
<dbReference type="FunFam" id="3.40.50.300:FF:002145">
    <property type="entry name" value="ABC transporter (MsbA subfamily)"/>
    <property type="match status" value="1"/>
</dbReference>
<evidence type="ECO:0000256" key="7">
    <source>
        <dbReference type="ARBA" id="ARBA00022840"/>
    </source>
</evidence>
<dbReference type="InterPro" id="IPR050173">
    <property type="entry name" value="ABC_transporter_C-like"/>
</dbReference>
<dbReference type="SUPFAM" id="SSF90123">
    <property type="entry name" value="ABC transporter transmembrane region"/>
    <property type="match status" value="2"/>
</dbReference>
<dbReference type="InterPro" id="IPR003593">
    <property type="entry name" value="AAA+_ATPase"/>
</dbReference>
<reference evidence="16" key="1">
    <citation type="submission" date="2023-06" db="EMBL/GenBank/DDBJ databases">
        <title>Genome-scale phylogeny and comparative genomics of the fungal order Sordariales.</title>
        <authorList>
            <consortium name="Lawrence Berkeley National Laboratory"/>
            <person name="Hensen N."/>
            <person name="Bonometti L."/>
            <person name="Westerberg I."/>
            <person name="Brannstrom I.O."/>
            <person name="Guillou S."/>
            <person name="Cros-Aarteil S."/>
            <person name="Calhoun S."/>
            <person name="Haridas S."/>
            <person name="Kuo A."/>
            <person name="Mondo S."/>
            <person name="Pangilinan J."/>
            <person name="Riley R."/>
            <person name="LaButti K."/>
            <person name="Andreopoulos B."/>
            <person name="Lipzen A."/>
            <person name="Chen C."/>
            <person name="Yanf M."/>
            <person name="Daum C."/>
            <person name="Ng V."/>
            <person name="Clum A."/>
            <person name="Steindorff A."/>
            <person name="Ohm R."/>
            <person name="Martin F."/>
            <person name="Silar P."/>
            <person name="Natvig D."/>
            <person name="Lalanne C."/>
            <person name="Gautier V."/>
            <person name="Ament-velasquez S.L."/>
            <person name="Kruys A."/>
            <person name="Hutchinson M.I."/>
            <person name="Powell A.J."/>
            <person name="Barry K."/>
            <person name="Miller A.N."/>
            <person name="Grigoriev I.V."/>
            <person name="Debuchy R."/>
            <person name="Gladieux P."/>
            <person name="Thoren M.H."/>
            <person name="Johannesson H."/>
        </authorList>
    </citation>
    <scope>NUCLEOTIDE SEQUENCE</scope>
    <source>
        <strain evidence="16">SMH3391-2</strain>
    </source>
</reference>
<dbReference type="InterPro" id="IPR036640">
    <property type="entry name" value="ABC1_TM_sf"/>
</dbReference>
<sequence length="1483" mass="163566">MNNSLAGCDDGAFGPIIHTCRQDFDFTLTFEQAIFSIAPSALLLLFAPIRIAVLRKRDLKVEGPRLRTAKVVSIVIFAILQLVQLVLWGSQQHVQGARQTALAASALSLVAALVLLPLSYMEHARSLKPSLLITAYLAVTVFLDIATIRTLWLSPSTNATIRAVLTSSFAFKVLLLVLEAVEKRKLFLEKYRSRSPEESSGIFSQALLWWLNRVIFFGARHVLTPRQLYPIAADMSSEKLSANFLAIWAKMERPQQHGKAQPPVKLKAVLFRLLWWPIMLPVLPRLALLAFTLCQPLMIRRLLEYLQDPVQTQDAKIGYGLVGACVIIYIGMAISAAVYWHRQYRFMAMVRGTLTTAVFRKASELPVTASNSAKTVTLMSADCERIGRGLMDLHELWANMSQVAIATYLIQTQLGVACVAPIAVTLLTTGLTAVAANYTPGFQARWIDKIQTRIAVTSSVLGSMKAIKVTNLTSKVSTLLNKLREEELAAAGNFRLLSIITSTIAFVPQFISPVITFAVFIAVARNNGTSLDVTRIFTSLTLLLLVAEPLFNFFIGLIDFMTALGGLKRIEEFLVTAPRIDKRLFSEAASQSPNDIDGEVIQHGSLPKGSPSLPCISVNGGNFGWSDDNQTTLRNLNFSVNRGQIVSVVGPVACGKSTLIKALLGETTFFEGNVTLTHHEISFCDQSPFIMNDTIRANITYASAYDSELYNTVIHSCDLASDIALLAKGDMTMVGSKGISLSTGQRQRLALARAVYSRKNITFLDDVFSQLDANTQLNIARRLLGPNGIFRRWGITVVMSTSSPRFLSYSDQIVALNASGEISQLGAFNDLKQADGYIRQILHAHPERDLEVIDIAVMEQNEPADTSVIINNNASEAKTKESHAAPSDSEEEAAVDIRASTDMSAYRYYFASINKKNAMVFLFFQVSLAFLSTFSYVWLKWWTDDSSVSFPNERTPYYIGVYAALQGGALVAFFFVSWWCLNILAVATGFKLHADLTKTVLSTLKLFGSTDIGSILNRFTQDIQLADMQLPLAFQVVITNLLVGIAQAGLIASASGWIALSYPFIAVAFYLIPTYYVRTARQIRALDLEEKAPVYAQFLETLEGMISIRAFSWVHASLQKNYELVDRSQKPFYLMYVIQKWLGLVIDLVIAALATLVVGLAVGPLRNTISPGFTGVSLTQIVSFTSYLKLLILFWAQLQTAMSAVDRIQRFGEETEKEDDEGNQAPSEDWPSHGHVMIEGLSAKYSDDSDDDTMILKDVNLDIIAGQKVCICGRTGSGKSSLILTLLRLLDPKTGCIKVDGVDLSSLPRHVVRSRLAGVAEDPFFFPGTVRENMDPYGLETDEAIVQGLADVGLMGVFDQVEGQGSGGLDAVLDKEMLSHGQRQLFNIAKAMLRGRKLLILDEVTSSLDAQAEQVVNHVIKTRLKQQTVISVIHNLDFALGFDKVVVMDRGRIIEFDTPQVLMARASKFRELYDSQRNTPLAS</sequence>
<feature type="transmembrane region" description="Helical" evidence="13">
    <location>
        <begin position="101"/>
        <end position="119"/>
    </location>
</feature>
<dbReference type="GO" id="GO:0005524">
    <property type="term" value="F:ATP binding"/>
    <property type="evidence" value="ECO:0007669"/>
    <property type="project" value="UniProtKB-KW"/>
</dbReference>
<evidence type="ECO:0000256" key="4">
    <source>
        <dbReference type="ARBA" id="ARBA00022475"/>
    </source>
</evidence>
<feature type="transmembrane region" description="Helical" evidence="13">
    <location>
        <begin position="536"/>
        <end position="560"/>
    </location>
</feature>
<feature type="transmembrane region" description="Helical" evidence="13">
    <location>
        <begin position="1057"/>
        <end position="1077"/>
    </location>
</feature>
<evidence type="ECO:0000259" key="14">
    <source>
        <dbReference type="PROSITE" id="PS50893"/>
    </source>
</evidence>
<dbReference type="InterPro" id="IPR003439">
    <property type="entry name" value="ABC_transporter-like_ATP-bd"/>
</dbReference>
<dbReference type="Gene3D" id="1.20.1560.10">
    <property type="entry name" value="ABC transporter type 1, transmembrane domain"/>
    <property type="match status" value="2"/>
</dbReference>
<dbReference type="PANTHER" id="PTHR24223">
    <property type="entry name" value="ATP-BINDING CASSETTE SUB-FAMILY C"/>
    <property type="match status" value="1"/>
</dbReference>
<comment type="similarity">
    <text evidence="2">Belongs to the ABC transporter superfamily. ABCC family. Conjugate transporter (TC 3.A.1.208) subfamily.</text>
</comment>
<keyword evidence="10" id="KW-0325">Glycoprotein</keyword>
<dbReference type="CDD" id="cd03250">
    <property type="entry name" value="ABCC_MRP_domain1"/>
    <property type="match status" value="1"/>
</dbReference>
<feature type="transmembrane region" description="Helical" evidence="13">
    <location>
        <begin position="504"/>
        <end position="524"/>
    </location>
</feature>
<dbReference type="InterPro" id="IPR017871">
    <property type="entry name" value="ABC_transporter-like_CS"/>
</dbReference>
<dbReference type="InterPro" id="IPR027417">
    <property type="entry name" value="P-loop_NTPase"/>
</dbReference>
<comment type="function">
    <text evidence="11">ABC-type transporter; part of the gene cluster that mediates the biosynthesis of the phomopsins, a group of hexapeptide mycotoxins which infects lupins and causes lupinosis disease in livestock.</text>
</comment>
<dbReference type="InterPro" id="IPR044746">
    <property type="entry name" value="ABCC_6TM_D1"/>
</dbReference>
<feature type="transmembrane region" description="Helical" evidence="13">
    <location>
        <begin position="159"/>
        <end position="181"/>
    </location>
</feature>
<feature type="transmembrane region" description="Helical" evidence="13">
    <location>
        <begin position="273"/>
        <end position="299"/>
    </location>
</feature>
<evidence type="ECO:0000313" key="16">
    <source>
        <dbReference type="EMBL" id="KAK0624550.1"/>
    </source>
</evidence>
<dbReference type="Pfam" id="PF00664">
    <property type="entry name" value="ABC_membrane"/>
    <property type="match status" value="2"/>
</dbReference>
<keyword evidence="16" id="KW-0378">Hydrolase</keyword>
<evidence type="ECO:0000256" key="5">
    <source>
        <dbReference type="ARBA" id="ARBA00022692"/>
    </source>
</evidence>
<dbReference type="Gene3D" id="3.40.50.300">
    <property type="entry name" value="P-loop containing nucleotide triphosphate hydrolases"/>
    <property type="match status" value="2"/>
</dbReference>
<dbReference type="InterPro" id="IPR011527">
    <property type="entry name" value="ABC1_TM_dom"/>
</dbReference>
<feature type="transmembrane region" description="Helical" evidence="13">
    <location>
        <begin position="33"/>
        <end position="51"/>
    </location>
</feature>